<comment type="similarity">
    <text evidence="2">Belongs to the bacterial solute-binding protein 5 family.</text>
</comment>
<proteinExistence type="inferred from homology"/>
<dbReference type="GO" id="GO:0043190">
    <property type="term" value="C:ATP-binding cassette (ABC) transporter complex"/>
    <property type="evidence" value="ECO:0007669"/>
    <property type="project" value="InterPro"/>
</dbReference>
<dbReference type="Gene3D" id="3.90.76.10">
    <property type="entry name" value="Dipeptide-binding Protein, Domain 1"/>
    <property type="match status" value="1"/>
</dbReference>
<dbReference type="CDD" id="cd08504">
    <property type="entry name" value="PBP2_OppA"/>
    <property type="match status" value="1"/>
</dbReference>
<dbReference type="PANTHER" id="PTHR30290">
    <property type="entry name" value="PERIPLASMIC BINDING COMPONENT OF ABC TRANSPORTER"/>
    <property type="match status" value="1"/>
</dbReference>
<feature type="domain" description="Solute-binding protein family 5" evidence="7">
    <location>
        <begin position="96"/>
        <end position="473"/>
    </location>
</feature>
<protein>
    <submittedName>
        <fullName evidence="8">Peptide ABC transporter substrate-binding protein</fullName>
    </submittedName>
</protein>
<evidence type="ECO:0000256" key="3">
    <source>
        <dbReference type="ARBA" id="ARBA00022448"/>
    </source>
</evidence>
<evidence type="ECO:0000256" key="1">
    <source>
        <dbReference type="ARBA" id="ARBA00004196"/>
    </source>
</evidence>
<dbReference type="FunFam" id="3.90.76.10:FF:000001">
    <property type="entry name" value="Oligopeptide ABC transporter substrate-binding protein"/>
    <property type="match status" value="1"/>
</dbReference>
<dbReference type="GO" id="GO:0030288">
    <property type="term" value="C:outer membrane-bounded periplasmic space"/>
    <property type="evidence" value="ECO:0007669"/>
    <property type="project" value="UniProtKB-ARBA"/>
</dbReference>
<dbReference type="Proteomes" id="UP000674938">
    <property type="component" value="Unassembled WGS sequence"/>
</dbReference>
<dbReference type="GO" id="GO:0015833">
    <property type="term" value="P:peptide transport"/>
    <property type="evidence" value="ECO:0007669"/>
    <property type="project" value="UniProtKB-KW"/>
</dbReference>
<dbReference type="Gene3D" id="3.40.190.10">
    <property type="entry name" value="Periplasmic binding protein-like II"/>
    <property type="match status" value="1"/>
</dbReference>
<organism evidence="8 9">
    <name type="scientific">Vagococcus allomyrinae</name>
    <dbReference type="NCBI Taxonomy" id="2794353"/>
    <lineage>
        <taxon>Bacteria</taxon>
        <taxon>Bacillati</taxon>
        <taxon>Bacillota</taxon>
        <taxon>Bacilli</taxon>
        <taxon>Lactobacillales</taxon>
        <taxon>Enterococcaceae</taxon>
        <taxon>Vagococcus</taxon>
    </lineage>
</organism>
<dbReference type="PANTHER" id="PTHR30290:SF10">
    <property type="entry name" value="PERIPLASMIC OLIGOPEPTIDE-BINDING PROTEIN-RELATED"/>
    <property type="match status" value="1"/>
</dbReference>
<keyword evidence="9" id="KW-1185">Reference proteome</keyword>
<sequence length="557" mass="62364">MGLKKRIYFSCLTVLVMVLVACGTNDDGEKAGTDSSDQEVTVEQTFKVVEQQELPSADPSLATDVIAARVLTATYEGLYRLDQDSQPIAAGAMEVVEPSEDGLTYRFDLRKEATWSNGDPVTADDYVFSWQRTVDPETASEYASIFSPLKNAEAITAGEKDKKELGVTAVSEYELEIVLEKPVPYFNFLLAFKQYFPQNRKIVEKFGKEFATSSEKAVYNGPFVLADFDGPGTDMDWAYVKNEHYWDQQNVKLDRIDVTVVKESSTALNLYQSGELEDVILTGELAQQMANDPELVIEKLASSFYLEMNQREENSVFRNANLRKALSYSIDRLAMSRDILGDGSVPARGLIPSDMSVNPTSGKDFADENGDFLTLDAKKAQAYWEVAKKELGIDRLELDILSSDNDSSKKVVEYLQGAIEENLEGVKVTVSPVPFTVRLDRSNKGEFDLVLGGWSADYADPITFIELFRTEDSYNRGKFSNENYDKEALESATVNVLKPEARWDNLLAAEKVLMEEMGVIPLYQKAEAHLRTAKIKEIAIHPAGAHYDYRWAYKVAE</sequence>
<dbReference type="FunFam" id="3.10.105.10:FF:000001">
    <property type="entry name" value="Oligopeptide ABC transporter, oligopeptide-binding protein"/>
    <property type="match status" value="1"/>
</dbReference>
<reference evidence="8" key="1">
    <citation type="submission" date="2020-12" db="EMBL/GenBank/DDBJ databases">
        <title>Vagococcus allomyrinae sp. nov. and Enterococcus lavae sp. nov., isolated from the larvae of Allomyrina dichotoma.</title>
        <authorList>
            <person name="Lee S.D."/>
        </authorList>
    </citation>
    <scope>NUCLEOTIDE SEQUENCE</scope>
    <source>
        <strain evidence="8">BWB3-3</strain>
    </source>
</reference>
<evidence type="ECO:0000313" key="9">
    <source>
        <dbReference type="Proteomes" id="UP000674938"/>
    </source>
</evidence>
<feature type="signal peptide" evidence="6">
    <location>
        <begin position="1"/>
        <end position="23"/>
    </location>
</feature>
<keyword evidence="5" id="KW-0571">Peptide transport</keyword>
<evidence type="ECO:0000256" key="2">
    <source>
        <dbReference type="ARBA" id="ARBA00005695"/>
    </source>
</evidence>
<comment type="caution">
    <text evidence="8">The sequence shown here is derived from an EMBL/GenBank/DDBJ whole genome shotgun (WGS) entry which is preliminary data.</text>
</comment>
<dbReference type="Pfam" id="PF00496">
    <property type="entry name" value="SBP_bac_5"/>
    <property type="match status" value="1"/>
</dbReference>
<dbReference type="InterPro" id="IPR000914">
    <property type="entry name" value="SBP_5_dom"/>
</dbReference>
<keyword evidence="4 6" id="KW-0732">Signal</keyword>
<dbReference type="InterPro" id="IPR030678">
    <property type="entry name" value="Peptide/Ni-bd"/>
</dbReference>
<keyword evidence="3" id="KW-0813">Transport</keyword>
<dbReference type="SUPFAM" id="SSF53850">
    <property type="entry name" value="Periplasmic binding protein-like II"/>
    <property type="match status" value="1"/>
</dbReference>
<name>A0A940PDJ4_9ENTE</name>
<keyword evidence="5" id="KW-0653">Protein transport</keyword>
<dbReference type="EMBL" id="JAEEGA010000013">
    <property type="protein sequence ID" value="MBP1042954.1"/>
    <property type="molecule type" value="Genomic_DNA"/>
</dbReference>
<feature type="chain" id="PRO_5039191271" evidence="6">
    <location>
        <begin position="24"/>
        <end position="557"/>
    </location>
</feature>
<evidence type="ECO:0000256" key="4">
    <source>
        <dbReference type="ARBA" id="ARBA00022729"/>
    </source>
</evidence>
<evidence type="ECO:0000256" key="5">
    <source>
        <dbReference type="ARBA" id="ARBA00022856"/>
    </source>
</evidence>
<evidence type="ECO:0000313" key="8">
    <source>
        <dbReference type="EMBL" id="MBP1042954.1"/>
    </source>
</evidence>
<comment type="subcellular location">
    <subcellularLocation>
        <location evidence="1">Cell envelope</location>
    </subcellularLocation>
</comment>
<dbReference type="RefSeq" id="WP_209530708.1">
    <property type="nucleotide sequence ID" value="NZ_JAEEGA010000013.1"/>
</dbReference>
<accession>A0A940PDJ4</accession>
<dbReference type="GO" id="GO:1904680">
    <property type="term" value="F:peptide transmembrane transporter activity"/>
    <property type="evidence" value="ECO:0007669"/>
    <property type="project" value="TreeGrafter"/>
</dbReference>
<dbReference type="Gene3D" id="3.10.105.10">
    <property type="entry name" value="Dipeptide-binding Protein, Domain 3"/>
    <property type="match status" value="1"/>
</dbReference>
<dbReference type="InterPro" id="IPR039424">
    <property type="entry name" value="SBP_5"/>
</dbReference>
<evidence type="ECO:0000259" key="7">
    <source>
        <dbReference type="Pfam" id="PF00496"/>
    </source>
</evidence>
<gene>
    <name evidence="8" type="ORF">I6N95_18225</name>
</gene>
<dbReference type="PIRSF" id="PIRSF002741">
    <property type="entry name" value="MppA"/>
    <property type="match status" value="1"/>
</dbReference>
<evidence type="ECO:0000256" key="6">
    <source>
        <dbReference type="SAM" id="SignalP"/>
    </source>
</evidence>
<dbReference type="PROSITE" id="PS51257">
    <property type="entry name" value="PROKAR_LIPOPROTEIN"/>
    <property type="match status" value="1"/>
</dbReference>
<dbReference type="AlphaFoldDB" id="A0A940PDJ4"/>